<name>A0AA87UAH4_RHIRH</name>
<protein>
    <submittedName>
        <fullName evidence="2">Uncharacterized protein</fullName>
    </submittedName>
</protein>
<evidence type="ECO:0000313" key="3">
    <source>
        <dbReference type="Proteomes" id="UP000026941"/>
    </source>
</evidence>
<feature type="signal peptide" evidence="1">
    <location>
        <begin position="1"/>
        <end position="24"/>
    </location>
</feature>
<dbReference type="RefSeq" id="WP_007692670.1">
    <property type="nucleotide sequence ID" value="NZ_BAYX01000008.1"/>
</dbReference>
<dbReference type="EMBL" id="BAYX01000008">
    <property type="protein sequence ID" value="GAJ94408.1"/>
    <property type="molecule type" value="Genomic_DNA"/>
</dbReference>
<gene>
    <name evidence="2" type="ORF">RRH01S_08_01460</name>
</gene>
<reference evidence="2 3" key="1">
    <citation type="submission" date="2014-05" db="EMBL/GenBank/DDBJ databases">
        <title>Whole genome shotgun sequence of Rhizobium rhizogenes NBRC 13257.</title>
        <authorList>
            <person name="Katano-Makiyama Y."/>
            <person name="Hosoyama A."/>
            <person name="Hashimoto M."/>
            <person name="Hosoyama Y."/>
            <person name="Noguchi M."/>
            <person name="Tsuchikane K."/>
            <person name="Kimura A."/>
            <person name="Ohji S."/>
            <person name="Ichikawa N."/>
            <person name="Yamazoe A."/>
            <person name="Fujita N."/>
        </authorList>
    </citation>
    <scope>NUCLEOTIDE SEQUENCE [LARGE SCALE GENOMIC DNA]</scope>
    <source>
        <strain evidence="2 3">NBRC 13257</strain>
    </source>
</reference>
<evidence type="ECO:0000256" key="1">
    <source>
        <dbReference type="SAM" id="SignalP"/>
    </source>
</evidence>
<dbReference type="Proteomes" id="UP000026941">
    <property type="component" value="Unassembled WGS sequence"/>
</dbReference>
<evidence type="ECO:0000313" key="2">
    <source>
        <dbReference type="EMBL" id="GAJ94408.1"/>
    </source>
</evidence>
<dbReference type="GeneID" id="86850744"/>
<dbReference type="AlphaFoldDB" id="A0AA87UAH4"/>
<keyword evidence="1" id="KW-0732">Signal</keyword>
<sequence length="110" mass="12470">MWTRSKIVIAALLLANAMPVAALADNPLLPKPYVRPVYPYKNLPGVIAPKMAADEKFQCRTTTVRVRDFHDGIFWRGLPRLGYVCEQNGVISESTSKPNYQYWQYNGPGR</sequence>
<feature type="chain" id="PRO_5041637328" evidence="1">
    <location>
        <begin position="25"/>
        <end position="110"/>
    </location>
</feature>
<proteinExistence type="predicted"/>
<comment type="caution">
    <text evidence="2">The sequence shown here is derived from an EMBL/GenBank/DDBJ whole genome shotgun (WGS) entry which is preliminary data.</text>
</comment>
<organism evidence="2 3">
    <name type="scientific">Rhizobium rhizogenes NBRC 13257</name>
    <dbReference type="NCBI Taxonomy" id="1220581"/>
    <lineage>
        <taxon>Bacteria</taxon>
        <taxon>Pseudomonadati</taxon>
        <taxon>Pseudomonadota</taxon>
        <taxon>Alphaproteobacteria</taxon>
        <taxon>Hyphomicrobiales</taxon>
        <taxon>Rhizobiaceae</taxon>
        <taxon>Rhizobium/Agrobacterium group</taxon>
        <taxon>Rhizobium</taxon>
    </lineage>
</organism>
<accession>A0AA87UAH4</accession>